<evidence type="ECO:0000256" key="1">
    <source>
        <dbReference type="SAM" id="MobiDB-lite"/>
    </source>
</evidence>
<dbReference type="InterPro" id="IPR036291">
    <property type="entry name" value="NAD(P)-bd_dom_sf"/>
</dbReference>
<accession>A0A2U3Q9J8</accession>
<feature type="domain" description="NAD-dependent epimerase/dehydratase" evidence="2">
    <location>
        <begin position="7"/>
        <end position="228"/>
    </location>
</feature>
<dbReference type="InterPro" id="IPR050177">
    <property type="entry name" value="Lipid_A_modif_metabolic_enz"/>
</dbReference>
<name>A0A2U3Q9J8_9BRAD</name>
<dbReference type="RefSeq" id="WP_160118900.1">
    <property type="nucleotide sequence ID" value="NZ_LS398110.1"/>
</dbReference>
<dbReference type="KEGG" id="bvz:BRAD3257_7380"/>
<reference evidence="3 4" key="1">
    <citation type="submission" date="2018-03" db="EMBL/GenBank/DDBJ databases">
        <authorList>
            <person name="Gully D."/>
        </authorList>
    </citation>
    <scope>NUCLEOTIDE SEQUENCE [LARGE SCALE GENOMIC DNA]</scope>
    <source>
        <strain evidence="3">ORS3257</strain>
    </source>
</reference>
<sequence length="374" mass="41851">MNEANSALVVGGTGPTGPHIVNGLIARGYRVTVFHRGTHESNEIPDSVEHIHGDPHFSQTIQEALGQRDFELVVAMYGRTRLVAQHFGDRAARFVAISALAATRGHFARDALFPTGLPIPASETEPAVQTEADPDGRFAWRIAETEREILALHKHATILRYPIIYGPHQILPVEWCLIRRALDRRPFVILPDGGLQIITRGYSLNMAHAVLCAVDRAQEARGQIFNCGDEHQLSYRQLAEVIASAVGHCWEIVSLPTALATPVWPMANPQSASWHRLYNTDKLKRELGYRDLVPAVEAMTNSVQWYAERRAALAAAIEKELGDPYDYAAEDRLVAEWRQGSQALLARHKREYVERPHPYPHPRTPGLPQDHRGR</sequence>
<dbReference type="AlphaFoldDB" id="A0A2U3Q9J8"/>
<dbReference type="InterPro" id="IPR001509">
    <property type="entry name" value="Epimerase_deHydtase"/>
</dbReference>
<evidence type="ECO:0000313" key="4">
    <source>
        <dbReference type="Proteomes" id="UP000246085"/>
    </source>
</evidence>
<feature type="region of interest" description="Disordered" evidence="1">
    <location>
        <begin position="349"/>
        <end position="374"/>
    </location>
</feature>
<proteinExistence type="predicted"/>
<organism evidence="3 4">
    <name type="scientific">Bradyrhizobium vignae</name>
    <dbReference type="NCBI Taxonomy" id="1549949"/>
    <lineage>
        <taxon>Bacteria</taxon>
        <taxon>Pseudomonadati</taxon>
        <taxon>Pseudomonadota</taxon>
        <taxon>Alphaproteobacteria</taxon>
        <taxon>Hyphomicrobiales</taxon>
        <taxon>Nitrobacteraceae</taxon>
        <taxon>Bradyrhizobium</taxon>
    </lineage>
</organism>
<dbReference type="EMBL" id="LS398110">
    <property type="protein sequence ID" value="SPP98121.1"/>
    <property type="molecule type" value="Genomic_DNA"/>
</dbReference>
<dbReference type="PANTHER" id="PTHR43245">
    <property type="entry name" value="BIFUNCTIONAL POLYMYXIN RESISTANCE PROTEIN ARNA"/>
    <property type="match status" value="1"/>
</dbReference>
<gene>
    <name evidence="3" type="ORF">BRAD3257_7380</name>
</gene>
<protein>
    <submittedName>
        <fullName evidence="3">NAD-dependent epimerase/dehydratase</fullName>
    </submittedName>
</protein>
<evidence type="ECO:0000313" key="3">
    <source>
        <dbReference type="EMBL" id="SPP98121.1"/>
    </source>
</evidence>
<dbReference type="SUPFAM" id="SSF51735">
    <property type="entry name" value="NAD(P)-binding Rossmann-fold domains"/>
    <property type="match status" value="1"/>
</dbReference>
<dbReference type="Gene3D" id="3.40.50.720">
    <property type="entry name" value="NAD(P)-binding Rossmann-like Domain"/>
    <property type="match status" value="2"/>
</dbReference>
<dbReference type="Proteomes" id="UP000246085">
    <property type="component" value="Chromosome BRAD3257"/>
</dbReference>
<evidence type="ECO:0000259" key="2">
    <source>
        <dbReference type="Pfam" id="PF01370"/>
    </source>
</evidence>
<dbReference type="Pfam" id="PF01370">
    <property type="entry name" value="Epimerase"/>
    <property type="match status" value="1"/>
</dbReference>